<name>A0A1C1CJZ8_9EURO</name>
<feature type="compositionally biased region" description="Pro residues" evidence="6">
    <location>
        <begin position="217"/>
        <end position="229"/>
    </location>
</feature>
<dbReference type="InterPro" id="IPR036864">
    <property type="entry name" value="Zn2-C6_fun-type_DNA-bd_sf"/>
</dbReference>
<dbReference type="OrthoDB" id="2943660at2759"/>
<dbReference type="PROSITE" id="PS50048">
    <property type="entry name" value="ZN2_CY6_FUNGAL_2"/>
    <property type="match status" value="1"/>
</dbReference>
<protein>
    <recommendedName>
        <fullName evidence="7">Zn(2)-C6 fungal-type domain-containing protein</fullName>
    </recommendedName>
</protein>
<dbReference type="GO" id="GO:0043565">
    <property type="term" value="F:sequence-specific DNA binding"/>
    <property type="evidence" value="ECO:0007669"/>
    <property type="project" value="TreeGrafter"/>
</dbReference>
<keyword evidence="5" id="KW-0539">Nucleus</keyword>
<evidence type="ECO:0000313" key="8">
    <source>
        <dbReference type="EMBL" id="OCT48848.1"/>
    </source>
</evidence>
<dbReference type="GO" id="GO:0008270">
    <property type="term" value="F:zinc ion binding"/>
    <property type="evidence" value="ECO:0007669"/>
    <property type="project" value="InterPro"/>
</dbReference>
<feature type="region of interest" description="Disordered" evidence="6">
    <location>
        <begin position="243"/>
        <end position="267"/>
    </location>
</feature>
<comment type="subcellular location">
    <subcellularLocation>
        <location evidence="1">Nucleus</location>
    </subcellularLocation>
</comment>
<dbReference type="PANTHER" id="PTHR47540:SF2">
    <property type="entry name" value="ZN(II)2CYS6 TRANSCRIPTION FACTOR (EUROFUNG)"/>
    <property type="match status" value="1"/>
</dbReference>
<feature type="compositionally biased region" description="Low complexity" evidence="6">
    <location>
        <begin position="173"/>
        <end position="186"/>
    </location>
</feature>
<dbReference type="InterPro" id="IPR051711">
    <property type="entry name" value="Stress_Response_Reg"/>
</dbReference>
<feature type="region of interest" description="Disordered" evidence="6">
    <location>
        <begin position="135"/>
        <end position="230"/>
    </location>
</feature>
<proteinExistence type="predicted"/>
<evidence type="ECO:0000313" key="9">
    <source>
        <dbReference type="Proteomes" id="UP000094526"/>
    </source>
</evidence>
<keyword evidence="4" id="KW-0804">Transcription</keyword>
<keyword evidence="2" id="KW-0805">Transcription regulation</keyword>
<gene>
    <name evidence="8" type="ORF">CLCR_05060</name>
</gene>
<dbReference type="GO" id="GO:0000981">
    <property type="term" value="F:DNA-binding transcription factor activity, RNA polymerase II-specific"/>
    <property type="evidence" value="ECO:0007669"/>
    <property type="project" value="InterPro"/>
</dbReference>
<dbReference type="Pfam" id="PF00172">
    <property type="entry name" value="Zn_clus"/>
    <property type="match status" value="1"/>
</dbReference>
<dbReference type="GO" id="GO:0005634">
    <property type="term" value="C:nucleus"/>
    <property type="evidence" value="ECO:0007669"/>
    <property type="project" value="UniProtKB-SubCell"/>
</dbReference>
<dbReference type="GO" id="GO:0045944">
    <property type="term" value="P:positive regulation of transcription by RNA polymerase II"/>
    <property type="evidence" value="ECO:0007669"/>
    <property type="project" value="TreeGrafter"/>
</dbReference>
<dbReference type="AlphaFoldDB" id="A0A1C1CJZ8"/>
<evidence type="ECO:0000256" key="1">
    <source>
        <dbReference type="ARBA" id="ARBA00004123"/>
    </source>
</evidence>
<dbReference type="STRING" id="86049.A0A1C1CJZ8"/>
<dbReference type="VEuPathDB" id="FungiDB:CLCR_05060"/>
<dbReference type="CDD" id="cd00067">
    <property type="entry name" value="GAL4"/>
    <property type="match status" value="1"/>
</dbReference>
<keyword evidence="9" id="KW-1185">Reference proteome</keyword>
<feature type="compositionally biased region" description="Polar residues" evidence="6">
    <location>
        <begin position="163"/>
        <end position="172"/>
    </location>
</feature>
<dbReference type="Gene3D" id="4.10.240.10">
    <property type="entry name" value="Zn(2)-C6 fungal-type DNA-binding domain"/>
    <property type="match status" value="1"/>
</dbReference>
<evidence type="ECO:0000256" key="3">
    <source>
        <dbReference type="ARBA" id="ARBA00023125"/>
    </source>
</evidence>
<dbReference type="VEuPathDB" id="FungiDB:G647_03064"/>
<dbReference type="Proteomes" id="UP000094526">
    <property type="component" value="Unassembled WGS sequence"/>
</dbReference>
<evidence type="ECO:0000256" key="2">
    <source>
        <dbReference type="ARBA" id="ARBA00023015"/>
    </source>
</evidence>
<feature type="compositionally biased region" description="Polar residues" evidence="6">
    <location>
        <begin position="243"/>
        <end position="252"/>
    </location>
</feature>
<feature type="domain" description="Zn(2)-C6 fungal-type" evidence="7">
    <location>
        <begin position="17"/>
        <end position="46"/>
    </location>
</feature>
<comment type="caution">
    <text evidence="8">The sequence shown here is derived from an EMBL/GenBank/DDBJ whole genome shotgun (WGS) entry which is preliminary data.</text>
</comment>
<evidence type="ECO:0000256" key="5">
    <source>
        <dbReference type="ARBA" id="ARBA00023242"/>
    </source>
</evidence>
<dbReference type="PANTHER" id="PTHR47540">
    <property type="entry name" value="THIAMINE REPRESSIBLE GENES REGULATORY PROTEIN THI5"/>
    <property type="match status" value="1"/>
</dbReference>
<dbReference type="SUPFAM" id="SSF57701">
    <property type="entry name" value="Zn2/Cys6 DNA-binding domain"/>
    <property type="match status" value="1"/>
</dbReference>
<evidence type="ECO:0000259" key="7">
    <source>
        <dbReference type="PROSITE" id="PS50048"/>
    </source>
</evidence>
<reference evidence="9" key="1">
    <citation type="submission" date="2015-07" db="EMBL/GenBank/DDBJ databases">
        <authorList>
            <person name="Teixeira M.M."/>
            <person name="Souza R.C."/>
            <person name="Almeida L.G."/>
            <person name="Vicente V.A."/>
            <person name="de Hoog S."/>
            <person name="Bocca A.L."/>
            <person name="de Almeida S.R."/>
            <person name="Vasconcelos A.T."/>
            <person name="Felipe M.S."/>
        </authorList>
    </citation>
    <scope>NUCLEOTIDE SEQUENCE [LARGE SCALE GENOMIC DNA]</scope>
    <source>
        <strain evidence="9">KSF</strain>
    </source>
</reference>
<keyword evidence="3" id="KW-0238">DNA-binding</keyword>
<accession>A0A1C1CJZ8</accession>
<sequence length="302" mass="33118">MSLRRCAGNARERVTRACERCRIKKAKCDGDMPCSRCCGDDEVCRFSLRKRHVLRGAVHKQTDQILHDNQSYKAGVLELYKRVISGRGLEDSVHDVQVNTNITTILNRVGVLGQDKGAACIAYASRRILKSEPESLPTLNRPIQPAIAPNPNRSMQPPPLPRSANSIHQATFSGRTSTYRSSGSVSATATKPKPPASFEPPARLLEANDGKAQSSMYPPPSSPWSPPTRGPLISDYNLSDAPTTSVWVSSDSGQGGSERGPPTPMVTGGPHYPYYAVPPWPQDLQGREYPPQWEWPFPFPSS</sequence>
<dbReference type="EMBL" id="LGRB01000011">
    <property type="protein sequence ID" value="OCT48848.1"/>
    <property type="molecule type" value="Genomic_DNA"/>
</dbReference>
<evidence type="ECO:0000256" key="4">
    <source>
        <dbReference type="ARBA" id="ARBA00023163"/>
    </source>
</evidence>
<evidence type="ECO:0000256" key="6">
    <source>
        <dbReference type="SAM" id="MobiDB-lite"/>
    </source>
</evidence>
<dbReference type="InterPro" id="IPR001138">
    <property type="entry name" value="Zn2Cys6_DnaBD"/>
</dbReference>
<organism evidence="8 9">
    <name type="scientific">Cladophialophora carrionii</name>
    <dbReference type="NCBI Taxonomy" id="86049"/>
    <lineage>
        <taxon>Eukaryota</taxon>
        <taxon>Fungi</taxon>
        <taxon>Dikarya</taxon>
        <taxon>Ascomycota</taxon>
        <taxon>Pezizomycotina</taxon>
        <taxon>Eurotiomycetes</taxon>
        <taxon>Chaetothyriomycetidae</taxon>
        <taxon>Chaetothyriales</taxon>
        <taxon>Herpotrichiellaceae</taxon>
        <taxon>Cladophialophora</taxon>
    </lineage>
</organism>
<dbReference type="SMART" id="SM00066">
    <property type="entry name" value="GAL4"/>
    <property type="match status" value="1"/>
</dbReference>